<reference evidence="2" key="1">
    <citation type="submission" date="2020-11" db="EMBL/GenBank/DDBJ databases">
        <authorList>
            <consortium name="DOE Joint Genome Institute"/>
            <person name="Ahrendt S."/>
            <person name="Riley R."/>
            <person name="Andreopoulos W."/>
            <person name="Labutti K."/>
            <person name="Pangilinan J."/>
            <person name="Ruiz-Duenas F.J."/>
            <person name="Barrasa J.M."/>
            <person name="Sanchez-Garcia M."/>
            <person name="Camarero S."/>
            <person name="Miyauchi S."/>
            <person name="Serrano A."/>
            <person name="Linde D."/>
            <person name="Babiker R."/>
            <person name="Drula E."/>
            <person name="Ayuso-Fernandez I."/>
            <person name="Pacheco R."/>
            <person name="Padilla G."/>
            <person name="Ferreira P."/>
            <person name="Barriuso J."/>
            <person name="Kellner H."/>
            <person name="Castanera R."/>
            <person name="Alfaro M."/>
            <person name="Ramirez L."/>
            <person name="Pisabarro A.G."/>
            <person name="Kuo A."/>
            <person name="Tritt A."/>
            <person name="Lipzen A."/>
            <person name="He G."/>
            <person name="Yan M."/>
            <person name="Ng V."/>
            <person name="Cullen D."/>
            <person name="Martin F."/>
            <person name="Rosso M.-N."/>
            <person name="Henrissat B."/>
            <person name="Hibbett D."/>
            <person name="Martinez A.T."/>
            <person name="Grigoriev I.V."/>
        </authorList>
    </citation>
    <scope>NUCLEOTIDE SEQUENCE</scope>
    <source>
        <strain evidence="2">CBS 247.69</strain>
    </source>
</reference>
<protein>
    <recommendedName>
        <fullName evidence="1">DUF6533 domain-containing protein</fullName>
    </recommendedName>
</protein>
<evidence type="ECO:0000313" key="3">
    <source>
        <dbReference type="Proteomes" id="UP000807353"/>
    </source>
</evidence>
<feature type="domain" description="DUF6533" evidence="1">
    <location>
        <begin position="9"/>
        <end position="40"/>
    </location>
</feature>
<dbReference type="Proteomes" id="UP000807353">
    <property type="component" value="Unassembled WGS sequence"/>
</dbReference>
<gene>
    <name evidence="2" type="ORF">BDZ94DRAFT_1237670</name>
</gene>
<dbReference type="OrthoDB" id="2645170at2759"/>
<evidence type="ECO:0000313" key="2">
    <source>
        <dbReference type="EMBL" id="KAF9461419.1"/>
    </source>
</evidence>
<evidence type="ECO:0000259" key="1">
    <source>
        <dbReference type="Pfam" id="PF20151"/>
    </source>
</evidence>
<dbReference type="EMBL" id="MU150284">
    <property type="protein sequence ID" value="KAF9461419.1"/>
    <property type="molecule type" value="Genomic_DNA"/>
</dbReference>
<dbReference type="AlphaFoldDB" id="A0A9P5Y2C1"/>
<keyword evidence="3" id="KW-1185">Reference proteome</keyword>
<comment type="caution">
    <text evidence="2">The sequence shown here is derived from an EMBL/GenBank/DDBJ whole genome shotgun (WGS) entry which is preliminary data.</text>
</comment>
<accession>A0A9P5Y2C1</accession>
<sequence length="186" mass="21294">MFHLSGLTIYTLNLEVRYIWKSKNIIGKAVFFLNRYPPILALVLGLYYSLVTNVFPEDCSFLSTVGTCSTLFLMLTSENQPPPFPGLHGCYGKDINGMLFIPLVFLLVHETRWNNLFCTNLYHYVRFYHNGESYLRVYIPFPEFSIFGVVASNTILHLQDVAMVQAGNSTQISRSIMFRAVELESL</sequence>
<dbReference type="InterPro" id="IPR045340">
    <property type="entry name" value="DUF6533"/>
</dbReference>
<name>A0A9P5Y2C1_9AGAR</name>
<dbReference type="Pfam" id="PF20151">
    <property type="entry name" value="DUF6533"/>
    <property type="match status" value="1"/>
</dbReference>
<proteinExistence type="predicted"/>
<organism evidence="2 3">
    <name type="scientific">Collybia nuda</name>
    <dbReference type="NCBI Taxonomy" id="64659"/>
    <lineage>
        <taxon>Eukaryota</taxon>
        <taxon>Fungi</taxon>
        <taxon>Dikarya</taxon>
        <taxon>Basidiomycota</taxon>
        <taxon>Agaricomycotina</taxon>
        <taxon>Agaricomycetes</taxon>
        <taxon>Agaricomycetidae</taxon>
        <taxon>Agaricales</taxon>
        <taxon>Tricholomatineae</taxon>
        <taxon>Clitocybaceae</taxon>
        <taxon>Collybia</taxon>
    </lineage>
</organism>